<proteinExistence type="predicted"/>
<sequence length="385" mass="41150">MPLTQGSDPGRYGCTNPLWPCSMTGAVACLAGLEGVAVIVHGSSGCYFYPATLINAPILGTFLIESDIIFGAEERLREVIGGISDADRIAVVNTCVPAVMGEDIRSMIEEYDVLLIDSPGFLGDFEAGYRTAIRGIAPAIDPDAPGVNIDGISLADPFYRGSLMEGRRLLIGAGAGVAATFCADRYAALNRAGGLTVGVNPDLASGIGEWCGSLLGLDGVRAAFERLEAACGEVDAEPVYRECARAEKQIAKACDKYLRRFDPPRAAVFSGFSYAVHAAETLERYLDADIVAVASRSTVQPSRYRAEQVTDLSRVREVLREHAPDLIIGSSYEQTLAPDAAFVGLTPPLRGRILLHAHPLAGIEGTLYLMEEVLNACMDRERSCR</sequence>
<dbReference type="InterPro" id="IPR000510">
    <property type="entry name" value="Nase/OxRdtase_comp1"/>
</dbReference>
<dbReference type="EMBL" id="LNQE01001156">
    <property type="protein sequence ID" value="KUG20679.1"/>
    <property type="molecule type" value="Genomic_DNA"/>
</dbReference>
<dbReference type="Pfam" id="PF00148">
    <property type="entry name" value="Oxidored_nitro"/>
    <property type="match status" value="1"/>
</dbReference>
<dbReference type="AlphaFoldDB" id="A0A0W8FIJ4"/>
<reference evidence="2" key="1">
    <citation type="journal article" date="2015" name="Proc. Natl. Acad. Sci. U.S.A.">
        <title>Networks of energetic and metabolic interactions define dynamics in microbial communities.</title>
        <authorList>
            <person name="Embree M."/>
            <person name="Liu J.K."/>
            <person name="Al-Bassam M.M."/>
            <person name="Zengler K."/>
        </authorList>
    </citation>
    <scope>NUCLEOTIDE SEQUENCE</scope>
</reference>
<evidence type="ECO:0000259" key="1">
    <source>
        <dbReference type="Pfam" id="PF00148"/>
    </source>
</evidence>
<gene>
    <name evidence="2" type="ORF">ASZ90_009581</name>
</gene>
<accession>A0A0W8FIJ4</accession>
<dbReference type="SUPFAM" id="SSF53807">
    <property type="entry name" value="Helical backbone' metal receptor"/>
    <property type="match status" value="1"/>
</dbReference>
<dbReference type="PANTHER" id="PTHR42956">
    <property type="entry name" value="NITROGENASE IRON-MOLYBDENUM COFACTOR BIOSYNTHESIS PROTEIN NIFE"/>
    <property type="match status" value="1"/>
</dbReference>
<dbReference type="PANTHER" id="PTHR42956:SF1">
    <property type="entry name" value="NITROGENASE IRON-MOLYBDENUM COFACTOR BIOSYNTHESIS PROTEIN NIFE"/>
    <property type="match status" value="1"/>
</dbReference>
<dbReference type="EC" id="1.18.6.1" evidence="2"/>
<dbReference type="Gene3D" id="3.40.50.1980">
    <property type="entry name" value="Nitrogenase molybdenum iron protein domain"/>
    <property type="match status" value="2"/>
</dbReference>
<dbReference type="GO" id="GO:0016163">
    <property type="term" value="F:nitrogenase activity"/>
    <property type="evidence" value="ECO:0007669"/>
    <property type="project" value="UniProtKB-EC"/>
</dbReference>
<feature type="domain" description="Nitrogenase/oxidoreductase component 1" evidence="1">
    <location>
        <begin position="21"/>
        <end position="377"/>
    </location>
</feature>
<keyword evidence="2" id="KW-0560">Oxidoreductase</keyword>
<dbReference type="InterPro" id="IPR049939">
    <property type="entry name" value="NifE-like"/>
</dbReference>
<name>A0A0W8FIJ4_9ZZZZ</name>
<comment type="caution">
    <text evidence="2">The sequence shown here is derived from an EMBL/GenBank/DDBJ whole genome shotgun (WGS) entry which is preliminary data.</text>
</comment>
<evidence type="ECO:0000313" key="2">
    <source>
        <dbReference type="EMBL" id="KUG20679.1"/>
    </source>
</evidence>
<protein>
    <submittedName>
        <fullName evidence="2">Nitrogenase (Molybdenum-iron) beta chain</fullName>
        <ecNumber evidence="2">1.18.6.1</ecNumber>
    </submittedName>
</protein>
<organism evidence="2">
    <name type="scientific">hydrocarbon metagenome</name>
    <dbReference type="NCBI Taxonomy" id="938273"/>
    <lineage>
        <taxon>unclassified sequences</taxon>
        <taxon>metagenomes</taxon>
        <taxon>ecological metagenomes</taxon>
    </lineage>
</organism>